<accession>A0A498REY4</accession>
<dbReference type="PANTHER" id="PTHR48050:SF13">
    <property type="entry name" value="STEROL 3-BETA-GLUCOSYLTRANSFERASE UGT80A2"/>
    <property type="match status" value="1"/>
</dbReference>
<keyword evidence="3" id="KW-1185">Reference proteome</keyword>
<dbReference type="InterPro" id="IPR002213">
    <property type="entry name" value="UDP_glucos_trans"/>
</dbReference>
<feature type="domain" description="Erythromycin biosynthesis protein CIII-like C-terminal" evidence="1">
    <location>
        <begin position="260"/>
        <end position="357"/>
    </location>
</feature>
<dbReference type="SUPFAM" id="SSF53756">
    <property type="entry name" value="UDP-Glycosyltransferase/glycogen phosphorylase"/>
    <property type="match status" value="1"/>
</dbReference>
<dbReference type="Gene3D" id="3.40.50.2000">
    <property type="entry name" value="Glycogen Phosphorylase B"/>
    <property type="match status" value="2"/>
</dbReference>
<evidence type="ECO:0000313" key="3">
    <source>
        <dbReference type="Proteomes" id="UP000277811"/>
    </source>
</evidence>
<sequence length="384" mass="41196">MGQTMRVVAIAKALQRRGHEIKFLAGDKLIPVIRRFGIDVIEIDDMPQHEYPLSDQLDDPRCRKELLAKMQQVMGRLREIETEAAVREKPDLLLCGTISGPQVGQELGIPSLLTFLQPHGTKTLALFTERLKDSKAKSELAGSLAAASLIILEGMPEISGGVTMASLGANAVELQDQIHFSGPLLTEYPDEMPSREVLREKHGAAADKPLVYVTIGGGSALIGEQFLQIVLEALKMLPQLTGIIATGIAISPEKIKSFNPPGNTKVRGFVPGTELIKASDVTIFHGGSSTLMNCIACGTPAVVIPSMGEQEDNGDVLAHNGAGIVLEKETLTASLLAEAIQKIVGDSRYRRQALRLKALGEKYGGAVAVAFLAEKIAAREAVRQ</sequence>
<dbReference type="InterPro" id="IPR010610">
    <property type="entry name" value="EryCIII-like_C"/>
</dbReference>
<evidence type="ECO:0000259" key="1">
    <source>
        <dbReference type="Pfam" id="PF06722"/>
    </source>
</evidence>
<reference evidence="2 3" key="1">
    <citation type="submission" date="2018-06" db="EMBL/GenBank/DDBJ databases">
        <authorList>
            <person name="Strepis N."/>
        </authorList>
    </citation>
    <scope>NUCLEOTIDE SEQUENCE [LARGE SCALE GENOMIC DNA]</scope>
    <source>
        <strain evidence="2">LUCI</strain>
    </source>
</reference>
<gene>
    <name evidence="2" type="ORF">LUCI_3940</name>
</gene>
<organism evidence="2 3">
    <name type="scientific">Lucifera butyrica</name>
    <dbReference type="NCBI Taxonomy" id="1351585"/>
    <lineage>
        <taxon>Bacteria</taxon>
        <taxon>Bacillati</taxon>
        <taxon>Bacillota</taxon>
        <taxon>Negativicutes</taxon>
        <taxon>Veillonellales</taxon>
        <taxon>Veillonellaceae</taxon>
        <taxon>Lucifera</taxon>
    </lineage>
</organism>
<dbReference type="EMBL" id="UPPP01000094">
    <property type="protein sequence ID" value="VBB08662.1"/>
    <property type="molecule type" value="Genomic_DNA"/>
</dbReference>
<evidence type="ECO:0000313" key="2">
    <source>
        <dbReference type="EMBL" id="VBB08662.1"/>
    </source>
</evidence>
<dbReference type="AlphaFoldDB" id="A0A498REY4"/>
<dbReference type="GO" id="GO:0016758">
    <property type="term" value="F:hexosyltransferase activity"/>
    <property type="evidence" value="ECO:0007669"/>
    <property type="project" value="UniProtKB-ARBA"/>
</dbReference>
<dbReference type="InterPro" id="IPR050426">
    <property type="entry name" value="Glycosyltransferase_28"/>
</dbReference>
<dbReference type="Pfam" id="PF06722">
    <property type="entry name" value="EryCIII-like_C"/>
    <property type="match status" value="1"/>
</dbReference>
<proteinExistence type="predicted"/>
<dbReference type="Proteomes" id="UP000277811">
    <property type="component" value="Unassembled WGS sequence"/>
</dbReference>
<name>A0A498REY4_9FIRM</name>
<protein>
    <recommendedName>
        <fullName evidence="1">Erythromycin biosynthesis protein CIII-like C-terminal domain-containing protein</fullName>
    </recommendedName>
</protein>
<dbReference type="PANTHER" id="PTHR48050">
    <property type="entry name" value="STEROL 3-BETA-GLUCOSYLTRANSFERASE"/>
    <property type="match status" value="1"/>
</dbReference>
<dbReference type="CDD" id="cd03784">
    <property type="entry name" value="GT1_Gtf-like"/>
    <property type="match status" value="1"/>
</dbReference>
<dbReference type="GO" id="GO:0017000">
    <property type="term" value="P:antibiotic biosynthetic process"/>
    <property type="evidence" value="ECO:0007669"/>
    <property type="project" value="UniProtKB-ARBA"/>
</dbReference>
<dbReference type="GO" id="GO:0008194">
    <property type="term" value="F:UDP-glycosyltransferase activity"/>
    <property type="evidence" value="ECO:0007669"/>
    <property type="project" value="InterPro"/>
</dbReference>